<proteinExistence type="predicted"/>
<protein>
    <submittedName>
        <fullName evidence="3">Uncharacterized protein</fullName>
    </submittedName>
</protein>
<feature type="transmembrane region" description="Helical" evidence="1">
    <location>
        <begin position="131"/>
        <end position="150"/>
    </location>
</feature>
<evidence type="ECO:0000256" key="1">
    <source>
        <dbReference type="SAM" id="Phobius"/>
    </source>
</evidence>
<organism evidence="3 4">
    <name type="scientific">Clavelina lepadiformis</name>
    <name type="common">Light-bulb sea squirt</name>
    <name type="synonym">Ascidia lepadiformis</name>
    <dbReference type="NCBI Taxonomy" id="159417"/>
    <lineage>
        <taxon>Eukaryota</taxon>
        <taxon>Metazoa</taxon>
        <taxon>Chordata</taxon>
        <taxon>Tunicata</taxon>
        <taxon>Ascidiacea</taxon>
        <taxon>Aplousobranchia</taxon>
        <taxon>Clavelinidae</taxon>
        <taxon>Clavelina</taxon>
    </lineage>
</organism>
<keyword evidence="2" id="KW-0732">Signal</keyword>
<comment type="caution">
    <text evidence="3">The sequence shown here is derived from an EMBL/GenBank/DDBJ whole genome shotgun (WGS) entry which is preliminary data.</text>
</comment>
<dbReference type="Proteomes" id="UP001642483">
    <property type="component" value="Unassembled WGS sequence"/>
</dbReference>
<sequence>MKMFVGVGFLLALLVGQGLSFQCYDCRATILDPDASEEAETCYAPNLDKHLVNCLLDDQVHCSTSVEKWEESGIPFVTIKRQCSATYAEKTCSTSDSGHETCLYYCSKDGGRSDNGGGNSDNSGSLVQASLITPMLAIVGALALIFCSVIRNI</sequence>
<evidence type="ECO:0000313" key="4">
    <source>
        <dbReference type="Proteomes" id="UP001642483"/>
    </source>
</evidence>
<evidence type="ECO:0000256" key="2">
    <source>
        <dbReference type="SAM" id="SignalP"/>
    </source>
</evidence>
<reference evidence="3 4" key="1">
    <citation type="submission" date="2024-02" db="EMBL/GenBank/DDBJ databases">
        <authorList>
            <person name="Daric V."/>
            <person name="Darras S."/>
        </authorList>
    </citation>
    <scope>NUCLEOTIDE SEQUENCE [LARGE SCALE GENOMIC DNA]</scope>
</reference>
<keyword evidence="1" id="KW-0812">Transmembrane</keyword>
<feature type="chain" id="PRO_5045982588" evidence="2">
    <location>
        <begin position="21"/>
        <end position="153"/>
    </location>
</feature>
<accession>A0ABP0FP28</accession>
<feature type="signal peptide" evidence="2">
    <location>
        <begin position="1"/>
        <end position="20"/>
    </location>
</feature>
<dbReference type="EMBL" id="CAWYQH010000068">
    <property type="protein sequence ID" value="CAK8679758.1"/>
    <property type="molecule type" value="Genomic_DNA"/>
</dbReference>
<gene>
    <name evidence="3" type="ORF">CVLEPA_LOCUS10010</name>
</gene>
<keyword evidence="4" id="KW-1185">Reference proteome</keyword>
<evidence type="ECO:0000313" key="3">
    <source>
        <dbReference type="EMBL" id="CAK8679758.1"/>
    </source>
</evidence>
<keyword evidence="1" id="KW-0472">Membrane</keyword>
<keyword evidence="1" id="KW-1133">Transmembrane helix</keyword>
<name>A0ABP0FP28_CLALP</name>